<evidence type="ECO:0000313" key="2">
    <source>
        <dbReference type="EMBL" id="GLZ77273.1"/>
    </source>
</evidence>
<reference evidence="2" key="1">
    <citation type="submission" date="2023-03" db="EMBL/GenBank/DDBJ databases">
        <title>Actinorhabdospora filicis NBRC 111898.</title>
        <authorList>
            <person name="Ichikawa N."/>
            <person name="Sato H."/>
            <person name="Tonouchi N."/>
        </authorList>
    </citation>
    <scope>NUCLEOTIDE SEQUENCE</scope>
    <source>
        <strain evidence="2">NBRC 111898</strain>
    </source>
</reference>
<dbReference type="InterPro" id="IPR035965">
    <property type="entry name" value="PAS-like_dom_sf"/>
</dbReference>
<dbReference type="SUPFAM" id="SSF47413">
    <property type="entry name" value="lambda repressor-like DNA-binding domains"/>
    <property type="match status" value="1"/>
</dbReference>
<dbReference type="InterPro" id="IPR041413">
    <property type="entry name" value="MLTR_LBD"/>
</dbReference>
<evidence type="ECO:0000313" key="3">
    <source>
        <dbReference type="Proteomes" id="UP001165079"/>
    </source>
</evidence>
<dbReference type="Pfam" id="PF17765">
    <property type="entry name" value="MLTR_LBD"/>
    <property type="match status" value="1"/>
</dbReference>
<dbReference type="GO" id="GO:0003677">
    <property type="term" value="F:DNA binding"/>
    <property type="evidence" value="ECO:0007669"/>
    <property type="project" value="InterPro"/>
</dbReference>
<keyword evidence="3" id="KW-1185">Reference proteome</keyword>
<gene>
    <name evidence="2" type="ORF">Afil01_20800</name>
</gene>
<dbReference type="PANTHER" id="PTHR35010">
    <property type="entry name" value="BLL4672 PROTEIN-RELATED"/>
    <property type="match status" value="1"/>
</dbReference>
<sequence length="274" mass="30499">MNEVRRTALAEYLRARRAGLRPEEVGLAPGRRRRTPGLRREEVALLSNVGITWYTWLEQGRDITPSPEILAALARTLRLDDAGTAYLYRLAGWPPPASRDAPRVPEALVQLMHGQSPTPAVIVDGGWDLLAWNDAAEALYGYSSIAPDDRNGAWIFFASDRIRRETVDWEGHARRMLGELREGFAHDRDGRVGRVLDRLRAEFPEAAAWLDEHEVAHRGSGVTKVVRHPVVGELHLDQIVLRSAEAPGLDLIVKQPKPGTGTAGRLRELLSARV</sequence>
<dbReference type="EMBL" id="BSTX01000001">
    <property type="protein sequence ID" value="GLZ77273.1"/>
    <property type="molecule type" value="Genomic_DNA"/>
</dbReference>
<accession>A0A9W6W8S3</accession>
<dbReference type="Proteomes" id="UP001165079">
    <property type="component" value="Unassembled WGS sequence"/>
</dbReference>
<evidence type="ECO:0000259" key="1">
    <source>
        <dbReference type="SMART" id="SM00530"/>
    </source>
</evidence>
<dbReference type="Pfam" id="PF13560">
    <property type="entry name" value="HTH_31"/>
    <property type="match status" value="1"/>
</dbReference>
<dbReference type="Gene3D" id="3.30.450.180">
    <property type="match status" value="1"/>
</dbReference>
<dbReference type="Gene3D" id="1.10.260.40">
    <property type="entry name" value="lambda repressor-like DNA-binding domains"/>
    <property type="match status" value="1"/>
</dbReference>
<dbReference type="SUPFAM" id="SSF55785">
    <property type="entry name" value="PYP-like sensor domain (PAS domain)"/>
    <property type="match status" value="1"/>
</dbReference>
<dbReference type="PANTHER" id="PTHR35010:SF2">
    <property type="entry name" value="BLL4672 PROTEIN"/>
    <property type="match status" value="1"/>
</dbReference>
<comment type="caution">
    <text evidence="2">The sequence shown here is derived from an EMBL/GenBank/DDBJ whole genome shotgun (WGS) entry which is preliminary data.</text>
</comment>
<feature type="domain" description="HTH cro/C1-type" evidence="1">
    <location>
        <begin position="12"/>
        <end position="84"/>
    </location>
</feature>
<dbReference type="InterPro" id="IPR010982">
    <property type="entry name" value="Lambda_DNA-bd_dom_sf"/>
</dbReference>
<organism evidence="2 3">
    <name type="scientific">Actinorhabdospora filicis</name>
    <dbReference type="NCBI Taxonomy" id="1785913"/>
    <lineage>
        <taxon>Bacteria</taxon>
        <taxon>Bacillati</taxon>
        <taxon>Actinomycetota</taxon>
        <taxon>Actinomycetes</taxon>
        <taxon>Micromonosporales</taxon>
        <taxon>Micromonosporaceae</taxon>
        <taxon>Actinorhabdospora</taxon>
    </lineage>
</organism>
<name>A0A9W6W8S3_9ACTN</name>
<proteinExistence type="predicted"/>
<dbReference type="SMART" id="SM00530">
    <property type="entry name" value="HTH_XRE"/>
    <property type="match status" value="1"/>
</dbReference>
<dbReference type="AlphaFoldDB" id="A0A9W6W8S3"/>
<dbReference type="InterPro" id="IPR001387">
    <property type="entry name" value="Cro/C1-type_HTH"/>
</dbReference>
<protein>
    <submittedName>
        <fullName evidence="2">Transcriptional regulator</fullName>
    </submittedName>
</protein>
<dbReference type="RefSeq" id="WP_285662402.1">
    <property type="nucleotide sequence ID" value="NZ_BSTX01000001.1"/>
</dbReference>